<evidence type="ECO:0000256" key="14">
    <source>
        <dbReference type="SAM" id="Phobius"/>
    </source>
</evidence>
<dbReference type="InterPro" id="IPR029485">
    <property type="entry name" value="CAT_C"/>
</dbReference>
<dbReference type="FunFam" id="1.20.1740.10:FF:000009">
    <property type="entry name" value="Low affinity cationic amino acid transporter 2"/>
    <property type="match status" value="1"/>
</dbReference>
<evidence type="ECO:0000256" key="9">
    <source>
        <dbReference type="ARBA" id="ARBA00023180"/>
    </source>
</evidence>
<comment type="similarity">
    <text evidence="2">Belongs to the amino acid-polyamine-organocation (APC) superfamily. Cationic amino acid transporter (CAT) (TC 2.A.3.3) family.</text>
</comment>
<feature type="transmembrane region" description="Helical" evidence="14">
    <location>
        <begin position="245"/>
        <end position="265"/>
    </location>
</feature>
<feature type="transmembrane region" description="Helical" evidence="14">
    <location>
        <begin position="581"/>
        <end position="599"/>
    </location>
</feature>
<feature type="transmembrane region" description="Helical" evidence="14">
    <location>
        <begin position="522"/>
        <end position="544"/>
    </location>
</feature>
<sequence>MFRKKMASVGKKLIRRRVVDLSSDDTRFARCLSTLDLVALGVGSTLGAGVYVLAGEVAKEMAGPSIVLCFLVAAFSSVLAGLCYAEFGARVPKAGSAYLYSYVTVGEIWAFTTGWNLILSYVIGTASVARAWSAAFDNIIGNHISTFFANKTTVHLPGVLAERPDFFALILIGLLTALLAFGVSESALVNKIFTAVNLLVLSFVIIAGFVKGNIKNWQLSKKDYANFTHPDVHDDLKTTFGSGGFVPFGLEGILTGAATCFYAFVGFDCIATTGEEARNPQRSIPIGIIVSLFICFVAYFGVSASLTLMVPYFLVNKESPLPEAFKAVGWEPARYAVAVGSLCALSTSLLGSMFPMPRVIHAMAEDGLLFKHFSNINSRTKTPLLATIASGILAAVLALLLDLKDLVDLMSIGTLLAYSLVAVCVLILRYQSGQLNSLKAMEMLELNGNEEERVVMNPAINAASALQKETLSWTTFFNPPSDTPTALSGRIVYVCVSVIAMVITVLCVFLTFSVAALKDASVGSIVALVLLLVALLIPTIIIWRQPQSNTRLNFKVPFLPLLPIFSIFVNILLMVQLSAGTWARFAIWMVLGFVIYFGYGIRNSMEGKNAEEKPLHHPGLDLSPRAAAV</sequence>
<dbReference type="GO" id="GO:0005886">
    <property type="term" value="C:plasma membrane"/>
    <property type="evidence" value="ECO:0007669"/>
    <property type="project" value="UniProtKB-SubCell"/>
</dbReference>
<proteinExistence type="inferred from homology"/>
<evidence type="ECO:0000313" key="16">
    <source>
        <dbReference type="EMBL" id="NWR89756.1"/>
    </source>
</evidence>
<keyword evidence="6" id="KW-0029">Amino-acid transport</keyword>
<comment type="catalytic activity">
    <reaction evidence="12">
        <text>L-ornithine(in) = L-ornithine(out)</text>
        <dbReference type="Rhea" id="RHEA:71199"/>
        <dbReference type="ChEBI" id="CHEBI:46911"/>
    </reaction>
</comment>
<feature type="transmembrane region" description="Helical" evidence="14">
    <location>
        <begin position="64"/>
        <end position="85"/>
    </location>
</feature>
<feature type="transmembrane region" description="Helical" evidence="14">
    <location>
        <begin position="335"/>
        <end position="354"/>
    </location>
</feature>
<evidence type="ECO:0000256" key="5">
    <source>
        <dbReference type="ARBA" id="ARBA00022692"/>
    </source>
</evidence>
<evidence type="ECO:0000256" key="6">
    <source>
        <dbReference type="ARBA" id="ARBA00022970"/>
    </source>
</evidence>
<gene>
    <name evidence="16" type="primary">Slc7a3</name>
    <name evidence="16" type="ORF">FURFIG_R07977</name>
</gene>
<name>A0A7K5B0Z9_9FURN</name>
<dbReference type="PANTHER" id="PTHR43243:SF20">
    <property type="entry name" value="CATIONIC AMINO ACID TRANSPORTER 3"/>
    <property type="match status" value="1"/>
</dbReference>
<accession>A0A7K5B0Z9</accession>
<dbReference type="PANTHER" id="PTHR43243">
    <property type="entry name" value="INNER MEMBRANE TRANSPORTER YGJI-RELATED"/>
    <property type="match status" value="1"/>
</dbReference>
<reference evidence="16 17" key="1">
    <citation type="submission" date="2019-09" db="EMBL/GenBank/DDBJ databases">
        <title>Bird 10,000 Genomes (B10K) Project - Family phase.</title>
        <authorList>
            <person name="Zhang G."/>
        </authorList>
    </citation>
    <scope>NUCLEOTIDE SEQUENCE [LARGE SCALE GENOMIC DNA]</scope>
    <source>
        <strain evidence="16">B10K-DU-003-06</strain>
    </source>
</reference>
<dbReference type="AlphaFoldDB" id="A0A7K5B0Z9"/>
<feature type="transmembrane region" description="Helical" evidence="14">
    <location>
        <begin position="384"/>
        <end position="403"/>
    </location>
</feature>
<evidence type="ECO:0000256" key="2">
    <source>
        <dbReference type="ARBA" id="ARBA00008572"/>
    </source>
</evidence>
<keyword evidence="4" id="KW-1003">Cell membrane</keyword>
<dbReference type="Gene3D" id="1.20.1740.10">
    <property type="entry name" value="Amino acid/polyamine transporter I"/>
    <property type="match status" value="1"/>
</dbReference>
<dbReference type="NCBIfam" id="TIGR00906">
    <property type="entry name" value="2A0303"/>
    <property type="match status" value="1"/>
</dbReference>
<dbReference type="Proteomes" id="UP000529852">
    <property type="component" value="Unassembled WGS sequence"/>
</dbReference>
<feature type="transmembrane region" description="Helical" evidence="14">
    <location>
        <begin position="556"/>
        <end position="575"/>
    </location>
</feature>
<dbReference type="FunFam" id="1.20.1740.10:FF:000024">
    <property type="entry name" value="High affinity cationic amino acid transporter 1"/>
    <property type="match status" value="1"/>
</dbReference>
<evidence type="ECO:0000256" key="7">
    <source>
        <dbReference type="ARBA" id="ARBA00022989"/>
    </source>
</evidence>
<evidence type="ECO:0000256" key="11">
    <source>
        <dbReference type="ARBA" id="ARBA00034423"/>
    </source>
</evidence>
<evidence type="ECO:0000259" key="15">
    <source>
        <dbReference type="Pfam" id="PF13906"/>
    </source>
</evidence>
<feature type="region of interest" description="Disordered" evidence="13">
    <location>
        <begin position="610"/>
        <end position="629"/>
    </location>
</feature>
<feature type="transmembrane region" description="Helical" evidence="14">
    <location>
        <begin position="491"/>
        <end position="516"/>
    </location>
</feature>
<dbReference type="GO" id="GO:0061459">
    <property type="term" value="F:L-arginine transmembrane transporter activity"/>
    <property type="evidence" value="ECO:0007669"/>
    <property type="project" value="UniProtKB-ARBA"/>
</dbReference>
<dbReference type="InterPro" id="IPR002293">
    <property type="entry name" value="AA/rel_permease1"/>
</dbReference>
<dbReference type="Pfam" id="PF13906">
    <property type="entry name" value="AA_permease_C"/>
    <property type="match status" value="1"/>
</dbReference>
<protein>
    <submittedName>
        <fullName evidence="16">CTR3 protein</fullName>
    </submittedName>
</protein>
<evidence type="ECO:0000256" key="3">
    <source>
        <dbReference type="ARBA" id="ARBA00022448"/>
    </source>
</evidence>
<dbReference type="PIRSF" id="PIRSF006060">
    <property type="entry name" value="AA_transporter"/>
    <property type="match status" value="1"/>
</dbReference>
<evidence type="ECO:0000256" key="8">
    <source>
        <dbReference type="ARBA" id="ARBA00023136"/>
    </source>
</evidence>
<feature type="transmembrane region" description="Helical" evidence="14">
    <location>
        <begin position="286"/>
        <end position="315"/>
    </location>
</feature>
<keyword evidence="7 14" id="KW-1133">Transmembrane helix</keyword>
<feature type="transmembrane region" description="Helical" evidence="14">
    <location>
        <begin position="166"/>
        <end position="183"/>
    </location>
</feature>
<comment type="caution">
    <text evidence="16">The sequence shown here is derived from an EMBL/GenBank/DDBJ whole genome shotgun (WGS) entry which is preliminary data.</text>
</comment>
<dbReference type="InterPro" id="IPR004755">
    <property type="entry name" value="Cat_AA_permease"/>
</dbReference>
<feature type="non-terminal residue" evidence="16">
    <location>
        <position position="1"/>
    </location>
</feature>
<keyword evidence="8 14" id="KW-0472">Membrane</keyword>
<feature type="domain" description="Cationic amino acid transporter C-terminal" evidence="15">
    <location>
        <begin position="554"/>
        <end position="604"/>
    </location>
</feature>
<keyword evidence="17" id="KW-1185">Reference proteome</keyword>
<dbReference type="Pfam" id="PF13520">
    <property type="entry name" value="AA_permease_2"/>
    <property type="match status" value="1"/>
</dbReference>
<comment type="catalytic activity">
    <reaction evidence="10">
        <text>L-lysine(in) = L-lysine(out)</text>
        <dbReference type="Rhea" id="RHEA:70935"/>
        <dbReference type="ChEBI" id="CHEBI:32551"/>
    </reaction>
</comment>
<keyword evidence="9" id="KW-0325">Glycoprotein</keyword>
<organism evidence="16 17">
    <name type="scientific">Furnarius figulus</name>
    <dbReference type="NCBI Taxonomy" id="463165"/>
    <lineage>
        <taxon>Eukaryota</taxon>
        <taxon>Metazoa</taxon>
        <taxon>Chordata</taxon>
        <taxon>Craniata</taxon>
        <taxon>Vertebrata</taxon>
        <taxon>Euteleostomi</taxon>
        <taxon>Archelosauria</taxon>
        <taxon>Archosauria</taxon>
        <taxon>Dinosauria</taxon>
        <taxon>Saurischia</taxon>
        <taxon>Theropoda</taxon>
        <taxon>Coelurosauria</taxon>
        <taxon>Aves</taxon>
        <taxon>Neognathae</taxon>
        <taxon>Neoaves</taxon>
        <taxon>Telluraves</taxon>
        <taxon>Australaves</taxon>
        <taxon>Passeriformes</taxon>
        <taxon>Furnariidae</taxon>
        <taxon>Furnarius</taxon>
    </lineage>
</organism>
<feature type="non-terminal residue" evidence="16">
    <location>
        <position position="629"/>
    </location>
</feature>
<feature type="transmembrane region" description="Helical" evidence="14">
    <location>
        <begin position="97"/>
        <end position="123"/>
    </location>
</feature>
<keyword evidence="5 14" id="KW-0812">Transmembrane</keyword>
<feature type="transmembrane region" description="Helical" evidence="14">
    <location>
        <begin position="409"/>
        <end position="428"/>
    </location>
</feature>
<dbReference type="EMBL" id="VYZD01000381">
    <property type="protein sequence ID" value="NWR89756.1"/>
    <property type="molecule type" value="Genomic_DNA"/>
</dbReference>
<comment type="subcellular location">
    <subcellularLocation>
        <location evidence="1">Cell membrane</location>
        <topology evidence="1">Multi-pass membrane protein</topology>
    </subcellularLocation>
</comment>
<evidence type="ECO:0000256" key="1">
    <source>
        <dbReference type="ARBA" id="ARBA00004651"/>
    </source>
</evidence>
<evidence type="ECO:0000256" key="13">
    <source>
        <dbReference type="SAM" id="MobiDB-lite"/>
    </source>
</evidence>
<evidence type="ECO:0000313" key="17">
    <source>
        <dbReference type="Proteomes" id="UP000529852"/>
    </source>
</evidence>
<evidence type="ECO:0000256" key="10">
    <source>
        <dbReference type="ARBA" id="ARBA00034422"/>
    </source>
</evidence>
<keyword evidence="3" id="KW-0813">Transport</keyword>
<comment type="catalytic activity">
    <reaction evidence="11">
        <text>L-arginine(in) = L-arginine(out)</text>
        <dbReference type="Rhea" id="RHEA:32143"/>
        <dbReference type="ChEBI" id="CHEBI:32682"/>
    </reaction>
</comment>
<evidence type="ECO:0000256" key="4">
    <source>
        <dbReference type="ARBA" id="ARBA00022475"/>
    </source>
</evidence>
<evidence type="ECO:0000256" key="12">
    <source>
        <dbReference type="ARBA" id="ARBA00034450"/>
    </source>
</evidence>
<feature type="transmembrane region" description="Helical" evidence="14">
    <location>
        <begin position="192"/>
        <end position="210"/>
    </location>
</feature>
<feature type="compositionally biased region" description="Basic and acidic residues" evidence="13">
    <location>
        <begin position="610"/>
        <end position="619"/>
    </location>
</feature>